<evidence type="ECO:0000256" key="1">
    <source>
        <dbReference type="ARBA" id="ARBA00006347"/>
    </source>
</evidence>
<evidence type="ECO:0000313" key="5">
    <source>
        <dbReference type="Proteomes" id="UP001153069"/>
    </source>
</evidence>
<accession>A0A9N8EQI1</accession>
<dbReference type="GO" id="GO:0006457">
    <property type="term" value="P:protein folding"/>
    <property type="evidence" value="ECO:0007669"/>
    <property type="project" value="TreeGrafter"/>
</dbReference>
<evidence type="ECO:0000313" key="4">
    <source>
        <dbReference type="EMBL" id="CAB9525392.1"/>
    </source>
</evidence>
<evidence type="ECO:0000256" key="2">
    <source>
        <dbReference type="ARBA" id="ARBA00022729"/>
    </source>
</evidence>
<name>A0A9N8EQI1_9STRA</name>
<dbReference type="GO" id="GO:0005783">
    <property type="term" value="C:endoplasmic reticulum"/>
    <property type="evidence" value="ECO:0007669"/>
    <property type="project" value="TreeGrafter"/>
</dbReference>
<dbReference type="GO" id="GO:0003756">
    <property type="term" value="F:protein disulfide isomerase activity"/>
    <property type="evidence" value="ECO:0007669"/>
    <property type="project" value="TreeGrafter"/>
</dbReference>
<proteinExistence type="inferred from homology"/>
<comment type="caution">
    <text evidence="4">The sequence shown here is derived from an EMBL/GenBank/DDBJ whole genome shotgun (WGS) entry which is preliminary data.</text>
</comment>
<dbReference type="EMBL" id="CAICTM010001669">
    <property type="protein sequence ID" value="CAB9525392.1"/>
    <property type="molecule type" value="Genomic_DNA"/>
</dbReference>
<dbReference type="PANTHER" id="PTHR45672">
    <property type="entry name" value="PROTEIN DISULFIDE-ISOMERASE C17H9.14C-RELATED"/>
    <property type="match status" value="1"/>
</dbReference>
<dbReference type="AlphaFoldDB" id="A0A9N8EQI1"/>
<dbReference type="InterPro" id="IPR036249">
    <property type="entry name" value="Thioredoxin-like_sf"/>
</dbReference>
<keyword evidence="2" id="KW-0732">Signal</keyword>
<dbReference type="PANTHER" id="PTHR45672:SF3">
    <property type="entry name" value="THIOREDOXIN DOMAIN-CONTAINING PROTEIN 5"/>
    <property type="match status" value="1"/>
</dbReference>
<protein>
    <submittedName>
        <fullName evidence="4">Protein disulfide isomerase</fullName>
    </submittedName>
</protein>
<feature type="coiled-coil region" evidence="3">
    <location>
        <begin position="119"/>
        <end position="164"/>
    </location>
</feature>
<dbReference type="Proteomes" id="UP001153069">
    <property type="component" value="Unassembled WGS sequence"/>
</dbReference>
<reference evidence="4" key="1">
    <citation type="submission" date="2020-06" db="EMBL/GenBank/DDBJ databases">
        <authorList>
            <consortium name="Plant Systems Biology data submission"/>
        </authorList>
    </citation>
    <scope>NUCLEOTIDE SEQUENCE</scope>
    <source>
        <strain evidence="4">D6</strain>
    </source>
</reference>
<keyword evidence="5" id="KW-1185">Reference proteome</keyword>
<evidence type="ECO:0000256" key="3">
    <source>
        <dbReference type="SAM" id="Coils"/>
    </source>
</evidence>
<dbReference type="Gene3D" id="3.40.30.10">
    <property type="entry name" value="Glutaredoxin"/>
    <property type="match status" value="1"/>
</dbReference>
<keyword evidence="4" id="KW-0413">Isomerase</keyword>
<sequence length="184" mass="21202">MLCFRDYIIFTKVRPLYFNGGCVGRSGRRVCEFQVEIDWEVDCTDDNARELCASEDVTGFPTLKWGSVFDLQEYGGPRDFENLKKFADKNLKPQCSPTHMQLCDKTTRREIRRLQKLSVTALDKEMDDKLEEVNKLERDFQTAVADLETQYETATAQRDADKKQLGSGDLILMKAVLAQRKTEL</sequence>
<comment type="similarity">
    <text evidence="1">Belongs to the protein disulfide isomerase family.</text>
</comment>
<gene>
    <name evidence="4" type="ORF">SEMRO_1671_G290020.1</name>
</gene>
<keyword evidence="3" id="KW-0175">Coiled coil</keyword>
<dbReference type="SUPFAM" id="SSF52833">
    <property type="entry name" value="Thioredoxin-like"/>
    <property type="match status" value="1"/>
</dbReference>
<dbReference type="InterPro" id="IPR051063">
    <property type="entry name" value="PDI"/>
</dbReference>
<organism evidence="4 5">
    <name type="scientific">Seminavis robusta</name>
    <dbReference type="NCBI Taxonomy" id="568900"/>
    <lineage>
        <taxon>Eukaryota</taxon>
        <taxon>Sar</taxon>
        <taxon>Stramenopiles</taxon>
        <taxon>Ochrophyta</taxon>
        <taxon>Bacillariophyta</taxon>
        <taxon>Bacillariophyceae</taxon>
        <taxon>Bacillariophycidae</taxon>
        <taxon>Naviculales</taxon>
        <taxon>Naviculaceae</taxon>
        <taxon>Seminavis</taxon>
    </lineage>
</organism>